<evidence type="ECO:0000313" key="3">
    <source>
        <dbReference type="Proteomes" id="UP000747399"/>
    </source>
</evidence>
<proteinExistence type="predicted"/>
<feature type="compositionally biased region" description="Pro residues" evidence="1">
    <location>
        <begin position="115"/>
        <end position="128"/>
    </location>
</feature>
<dbReference type="EMBL" id="BNCO01000010">
    <property type="protein sequence ID" value="GIL51396.1"/>
    <property type="molecule type" value="Genomic_DNA"/>
</dbReference>
<feature type="region of interest" description="Disordered" evidence="1">
    <location>
        <begin position="92"/>
        <end position="208"/>
    </location>
</feature>
<dbReference type="AlphaFoldDB" id="A0A8J4B1Z9"/>
<feature type="non-terminal residue" evidence="2">
    <location>
        <position position="1"/>
    </location>
</feature>
<evidence type="ECO:0000256" key="1">
    <source>
        <dbReference type="SAM" id="MobiDB-lite"/>
    </source>
</evidence>
<accession>A0A8J4B1Z9</accession>
<name>A0A8J4B1Z9_9CHLO</name>
<protein>
    <submittedName>
        <fullName evidence="2">Uncharacterized protein</fullName>
    </submittedName>
</protein>
<comment type="caution">
    <text evidence="2">The sequence shown here is derived from an EMBL/GenBank/DDBJ whole genome shotgun (WGS) entry which is preliminary data.</text>
</comment>
<evidence type="ECO:0000313" key="2">
    <source>
        <dbReference type="EMBL" id="GIL51396.1"/>
    </source>
</evidence>
<keyword evidence="3" id="KW-1185">Reference proteome</keyword>
<feature type="compositionally biased region" description="Gly residues" evidence="1">
    <location>
        <begin position="193"/>
        <end position="204"/>
    </location>
</feature>
<gene>
    <name evidence="2" type="ORF">Vafri_7398</name>
</gene>
<organism evidence="2 3">
    <name type="scientific">Volvox africanus</name>
    <dbReference type="NCBI Taxonomy" id="51714"/>
    <lineage>
        <taxon>Eukaryota</taxon>
        <taxon>Viridiplantae</taxon>
        <taxon>Chlorophyta</taxon>
        <taxon>core chlorophytes</taxon>
        <taxon>Chlorophyceae</taxon>
        <taxon>CS clade</taxon>
        <taxon>Chlamydomonadales</taxon>
        <taxon>Volvocaceae</taxon>
        <taxon>Volvox</taxon>
    </lineage>
</organism>
<feature type="region of interest" description="Disordered" evidence="1">
    <location>
        <begin position="51"/>
        <end position="71"/>
    </location>
</feature>
<reference evidence="2" key="1">
    <citation type="journal article" date="2021" name="Proc. Natl. Acad. Sci. U.S.A.">
        <title>Three genomes in the algal genus Volvox reveal the fate of a haploid sex-determining region after a transition to homothallism.</title>
        <authorList>
            <person name="Yamamoto K."/>
            <person name="Hamaji T."/>
            <person name="Kawai-Toyooka H."/>
            <person name="Matsuzaki R."/>
            <person name="Takahashi F."/>
            <person name="Nishimura Y."/>
            <person name="Kawachi M."/>
            <person name="Noguchi H."/>
            <person name="Minakuchi Y."/>
            <person name="Umen J.G."/>
            <person name="Toyoda A."/>
            <person name="Nozaki H."/>
        </authorList>
    </citation>
    <scope>NUCLEOTIDE SEQUENCE</scope>
    <source>
        <strain evidence="2">NIES-3780</strain>
    </source>
</reference>
<dbReference type="Proteomes" id="UP000747399">
    <property type="component" value="Unassembled WGS sequence"/>
</dbReference>
<sequence length="249" mass="24006">GGGGGRTALLQQQPSSAPPAAGSGGDGGTAVAVSGTGWGRNALLNRFANMEGNPGAAAAGGNGGGGFGRSSLLAAASVPAPLSPALSAAVAAAAPAAPGGGWGRRSILASQGVSTPPPPQPPPPPHSVHPPSSADAARMLRQPSSGGRHALIADLMADGDDGGRGGMYAPHSYRGRSPQRGSLGGKARSQSVGGIGRPNGGSRGGISDRVAKLDAGSWIYILGASASSTRAKTLASALQLDPRTGLPAL</sequence>
<feature type="region of interest" description="Disordered" evidence="1">
    <location>
        <begin position="1"/>
        <end position="35"/>
    </location>
</feature>
<feature type="compositionally biased region" description="Gly residues" evidence="1">
    <location>
        <begin position="58"/>
        <end position="68"/>
    </location>
</feature>